<accession>A0A0G3G4Y9</accession>
<dbReference type="PANTHER" id="PTHR43363">
    <property type="entry name" value="HYPOXANTHINE PHOSPHORIBOSYLTRANSFERASE"/>
    <property type="match status" value="1"/>
</dbReference>
<dbReference type="EMBL" id="CP011367">
    <property type="protein sequence ID" value="AKJ95439.1"/>
    <property type="molecule type" value="Genomic_DNA"/>
</dbReference>
<evidence type="ECO:0000256" key="2">
    <source>
        <dbReference type="ARBA" id="ARBA00022679"/>
    </source>
</evidence>
<dbReference type="Proteomes" id="UP000064201">
    <property type="component" value="Chromosome"/>
</dbReference>
<dbReference type="CDD" id="cd06223">
    <property type="entry name" value="PRTases_typeI"/>
    <property type="match status" value="1"/>
</dbReference>
<dbReference type="Pfam" id="PF00156">
    <property type="entry name" value="Pribosyltran"/>
    <property type="match status" value="1"/>
</dbReference>
<sequence length="207" mass="23362">MNPPRKMPVQLIPVEEVVHRADDLARQIRASDFRPDTIVAITRGGFMPARFLCDFLRVHKLLSLKVEHYTSGAREKQRAAVTIPLAGDVRGERVLLVDDVNDSGDTLVAARPHLEGFQPAAVRTAVLHEKASTQCPADFHSQAVQEWRWILYPWAVIEDVGQFAREMDPPPTTATELRTRLQQDYGLELDAAQLDRVIRYNDLPFSA</sequence>
<proteinExistence type="predicted"/>
<dbReference type="Gene3D" id="3.40.50.2020">
    <property type="match status" value="1"/>
</dbReference>
<evidence type="ECO:0000259" key="3">
    <source>
        <dbReference type="Pfam" id="PF00156"/>
    </source>
</evidence>
<dbReference type="RefSeq" id="WP_047251375.1">
    <property type="nucleotide sequence ID" value="NZ_CP011367.1"/>
</dbReference>
<keyword evidence="2 4" id="KW-0808">Transferase</keyword>
<evidence type="ECO:0000313" key="4">
    <source>
        <dbReference type="EMBL" id="AKJ95439.1"/>
    </source>
</evidence>
<evidence type="ECO:0000313" key="5">
    <source>
        <dbReference type="Proteomes" id="UP000064201"/>
    </source>
</evidence>
<feature type="domain" description="Phosphoribosyltransferase" evidence="3">
    <location>
        <begin position="18"/>
        <end position="149"/>
    </location>
</feature>
<dbReference type="KEGG" id="tvr:TVD_08745"/>
<protein>
    <submittedName>
        <fullName evidence="4">Phosphoribosyltransferase</fullName>
    </submittedName>
</protein>
<dbReference type="InterPro" id="IPR000836">
    <property type="entry name" value="PRTase_dom"/>
</dbReference>
<evidence type="ECO:0000256" key="1">
    <source>
        <dbReference type="ARBA" id="ARBA00022676"/>
    </source>
</evidence>
<dbReference type="PATRIC" id="fig|106634.4.peg.1788"/>
<dbReference type="AlphaFoldDB" id="A0A0G3G4Y9"/>
<keyword evidence="5" id="KW-1185">Reference proteome</keyword>
<dbReference type="PANTHER" id="PTHR43363:SF3">
    <property type="entry name" value="XANTHINE-GUANINE PHOSPHORIBOSYLTRANSFERASE"/>
    <property type="match status" value="1"/>
</dbReference>
<name>A0A0G3G4Y9_9GAMM</name>
<reference evidence="4 5" key="1">
    <citation type="submission" date="2015-04" db="EMBL/GenBank/DDBJ databases">
        <title>Complete Sequence for the Genome of the Thioalkalivibrio versutus D301.</title>
        <authorList>
            <person name="Mu T."/>
            <person name="Zhou J."/>
            <person name="Xu X."/>
        </authorList>
    </citation>
    <scope>NUCLEOTIDE SEQUENCE [LARGE SCALE GENOMIC DNA]</scope>
    <source>
        <strain evidence="4 5">D301</strain>
    </source>
</reference>
<keyword evidence="1 4" id="KW-0328">Glycosyltransferase</keyword>
<organism evidence="4 5">
    <name type="scientific">Thioalkalivibrio versutus</name>
    <dbReference type="NCBI Taxonomy" id="106634"/>
    <lineage>
        <taxon>Bacteria</taxon>
        <taxon>Pseudomonadati</taxon>
        <taxon>Pseudomonadota</taxon>
        <taxon>Gammaproteobacteria</taxon>
        <taxon>Chromatiales</taxon>
        <taxon>Ectothiorhodospiraceae</taxon>
        <taxon>Thioalkalivibrio</taxon>
    </lineage>
</organism>
<dbReference type="STRING" id="106634.TVD_08745"/>
<gene>
    <name evidence="4" type="ORF">TVD_08745</name>
</gene>
<dbReference type="OrthoDB" id="199120at2"/>
<dbReference type="SUPFAM" id="SSF53271">
    <property type="entry name" value="PRTase-like"/>
    <property type="match status" value="1"/>
</dbReference>
<dbReference type="InterPro" id="IPR029057">
    <property type="entry name" value="PRTase-like"/>
</dbReference>
<dbReference type="GO" id="GO:0016757">
    <property type="term" value="F:glycosyltransferase activity"/>
    <property type="evidence" value="ECO:0007669"/>
    <property type="project" value="UniProtKB-KW"/>
</dbReference>